<dbReference type="GeneID" id="85165922"/>
<feature type="transmembrane region" description="Helical" evidence="1">
    <location>
        <begin position="20"/>
        <end position="41"/>
    </location>
</feature>
<reference evidence="2 3" key="1">
    <citation type="submission" date="2014-03" db="EMBL/GenBank/DDBJ databases">
        <title>Genomics of Bifidobacteria.</title>
        <authorList>
            <person name="Ventura M."/>
            <person name="Milani C."/>
            <person name="Lugli G.A."/>
        </authorList>
    </citation>
    <scope>NUCLEOTIDE SEQUENCE [LARGE SCALE GENOMIC DNA]</scope>
    <source>
        <strain evidence="2 3">LMG 21589</strain>
    </source>
</reference>
<accession>A0A087DHX2</accession>
<evidence type="ECO:0000313" key="2">
    <source>
        <dbReference type="EMBL" id="KFI95122.1"/>
    </source>
</evidence>
<dbReference type="OrthoDB" id="3239139at2"/>
<keyword evidence="1" id="KW-0812">Transmembrane</keyword>
<dbReference type="Proteomes" id="UP000029033">
    <property type="component" value="Unassembled WGS sequence"/>
</dbReference>
<gene>
    <name evidence="2" type="ORF">BSCA_0940</name>
</gene>
<feature type="transmembrane region" description="Helical" evidence="1">
    <location>
        <begin position="53"/>
        <end position="76"/>
    </location>
</feature>
<dbReference type="RefSeq" id="WP_033519600.1">
    <property type="nucleotide sequence ID" value="NZ_CAUPKV010000003.1"/>
</dbReference>
<sequence>MTGWMDVSRKSEDSLPTMLVEAIVIAAAMCVCELVSTPIYVSISGDAFNALPWFVLACLFAVAFSYTVGFVLLWAIESFTGRMNSPRLMPLIHALVGLVAFAVWGYAVFPAVIDSIIVPAGGAALGASGKLIIGVNCGIVGMVSFFFGAILPDRIAARRKAVVGVGAATVVLALLGGIVLAMTLSALR</sequence>
<name>A0A087DHX2_9BIFI</name>
<dbReference type="AlphaFoldDB" id="A0A087DHX2"/>
<comment type="caution">
    <text evidence="2">The sequence shown here is derived from an EMBL/GenBank/DDBJ whole genome shotgun (WGS) entry which is preliminary data.</text>
</comment>
<keyword evidence="1" id="KW-0472">Membrane</keyword>
<evidence type="ECO:0000313" key="3">
    <source>
        <dbReference type="Proteomes" id="UP000029033"/>
    </source>
</evidence>
<dbReference type="EMBL" id="JGZO01000004">
    <property type="protein sequence ID" value="KFI95122.1"/>
    <property type="molecule type" value="Genomic_DNA"/>
</dbReference>
<feature type="transmembrane region" description="Helical" evidence="1">
    <location>
        <begin position="88"/>
        <end position="111"/>
    </location>
</feature>
<protein>
    <submittedName>
        <fullName evidence="2">4-hydroxybenzoate polyprenyltransferase</fullName>
    </submittedName>
</protein>
<feature type="transmembrane region" description="Helical" evidence="1">
    <location>
        <begin position="163"/>
        <end position="187"/>
    </location>
</feature>
<dbReference type="STRING" id="158787.BSCA_0940"/>
<keyword evidence="1" id="KW-1133">Transmembrane helix</keyword>
<dbReference type="eggNOG" id="ENOG5031HZA">
    <property type="taxonomic scope" value="Bacteria"/>
</dbReference>
<keyword evidence="2" id="KW-0808">Transferase</keyword>
<proteinExistence type="predicted"/>
<dbReference type="GO" id="GO:0016740">
    <property type="term" value="F:transferase activity"/>
    <property type="evidence" value="ECO:0007669"/>
    <property type="project" value="UniProtKB-KW"/>
</dbReference>
<evidence type="ECO:0000256" key="1">
    <source>
        <dbReference type="SAM" id="Phobius"/>
    </source>
</evidence>
<organism evidence="2 3">
    <name type="scientific">Bifidobacterium scardovii</name>
    <dbReference type="NCBI Taxonomy" id="158787"/>
    <lineage>
        <taxon>Bacteria</taxon>
        <taxon>Bacillati</taxon>
        <taxon>Actinomycetota</taxon>
        <taxon>Actinomycetes</taxon>
        <taxon>Bifidobacteriales</taxon>
        <taxon>Bifidobacteriaceae</taxon>
        <taxon>Bifidobacterium</taxon>
    </lineage>
</organism>
<keyword evidence="3" id="KW-1185">Reference proteome</keyword>
<feature type="transmembrane region" description="Helical" evidence="1">
    <location>
        <begin position="131"/>
        <end position="151"/>
    </location>
</feature>